<name>A0A081AMU8_PHYNI</name>
<dbReference type="AlphaFoldDB" id="A0A081AMU8"/>
<gene>
    <name evidence="2" type="ORF">F444_05217</name>
</gene>
<dbReference type="Proteomes" id="UP000028582">
    <property type="component" value="Unassembled WGS sequence"/>
</dbReference>
<accession>A0A081AMU8</accession>
<keyword evidence="1" id="KW-0812">Transmembrane</keyword>
<evidence type="ECO:0000313" key="3">
    <source>
        <dbReference type="Proteomes" id="UP000028582"/>
    </source>
</evidence>
<dbReference type="EMBL" id="ANJA01001015">
    <property type="protein sequence ID" value="ETO80209.1"/>
    <property type="molecule type" value="Genomic_DNA"/>
</dbReference>
<dbReference type="SUPFAM" id="SSF46689">
    <property type="entry name" value="Homeodomain-like"/>
    <property type="match status" value="1"/>
</dbReference>
<sequence>MTYSLDIRLGGIVLMYVYSIDTTTVASVLGLSHRSLVRWYKHLRTTGNVLKANTKAKSSRWPRDVCAFVQTYVKAHPCVYFEELRYELRKRYRDSIGVSDATICRALRFDLKLTRKVLTKRARERVFHAKGEIMLAVLILSTATLINSSSSTKHQRTEDLLYVIMVGLQDIHRHM</sequence>
<dbReference type="InterPro" id="IPR009057">
    <property type="entry name" value="Homeodomain-like_sf"/>
</dbReference>
<evidence type="ECO:0000313" key="2">
    <source>
        <dbReference type="EMBL" id="ETO80209.1"/>
    </source>
</evidence>
<feature type="transmembrane region" description="Helical" evidence="1">
    <location>
        <begin position="12"/>
        <end position="31"/>
    </location>
</feature>
<keyword evidence="1" id="KW-0472">Membrane</keyword>
<proteinExistence type="predicted"/>
<keyword evidence="1" id="KW-1133">Transmembrane helix</keyword>
<evidence type="ECO:0000256" key="1">
    <source>
        <dbReference type="SAM" id="Phobius"/>
    </source>
</evidence>
<organism evidence="2 3">
    <name type="scientific">Phytophthora nicotianae P1976</name>
    <dbReference type="NCBI Taxonomy" id="1317066"/>
    <lineage>
        <taxon>Eukaryota</taxon>
        <taxon>Sar</taxon>
        <taxon>Stramenopiles</taxon>
        <taxon>Oomycota</taxon>
        <taxon>Peronosporomycetes</taxon>
        <taxon>Peronosporales</taxon>
        <taxon>Peronosporaceae</taxon>
        <taxon>Phytophthora</taxon>
    </lineage>
</organism>
<reference evidence="2 3" key="1">
    <citation type="submission" date="2013-11" db="EMBL/GenBank/DDBJ databases">
        <title>The Genome Sequence of Phytophthora parasitica P1976.</title>
        <authorList>
            <consortium name="The Broad Institute Genomics Platform"/>
            <person name="Russ C."/>
            <person name="Tyler B."/>
            <person name="Panabieres F."/>
            <person name="Shan W."/>
            <person name="Tripathy S."/>
            <person name="Grunwald N."/>
            <person name="Machado M."/>
            <person name="Johnson C.S."/>
            <person name="Walker B."/>
            <person name="Young S."/>
            <person name="Zeng Q."/>
            <person name="Gargeya S."/>
            <person name="Fitzgerald M."/>
            <person name="Haas B."/>
            <person name="Abouelleil A."/>
            <person name="Allen A.W."/>
            <person name="Alvarado L."/>
            <person name="Arachchi H.M."/>
            <person name="Berlin A.M."/>
            <person name="Chapman S.B."/>
            <person name="Gainer-Dewar J."/>
            <person name="Goldberg J."/>
            <person name="Griggs A."/>
            <person name="Gujja S."/>
            <person name="Hansen M."/>
            <person name="Howarth C."/>
            <person name="Imamovic A."/>
            <person name="Ireland A."/>
            <person name="Larimer J."/>
            <person name="McCowan C."/>
            <person name="Murphy C."/>
            <person name="Pearson M."/>
            <person name="Poon T.W."/>
            <person name="Priest M."/>
            <person name="Roberts A."/>
            <person name="Saif S."/>
            <person name="Shea T."/>
            <person name="Sisk P."/>
            <person name="Sykes S."/>
            <person name="Wortman J."/>
            <person name="Nusbaum C."/>
            <person name="Birren B."/>
        </authorList>
    </citation>
    <scope>NUCLEOTIDE SEQUENCE [LARGE SCALE GENOMIC DNA]</scope>
    <source>
        <strain evidence="2 3">P1976</strain>
    </source>
</reference>
<protein>
    <submittedName>
        <fullName evidence="2">Uncharacterized protein</fullName>
    </submittedName>
</protein>
<comment type="caution">
    <text evidence="2">The sequence shown here is derived from an EMBL/GenBank/DDBJ whole genome shotgun (WGS) entry which is preliminary data.</text>
</comment>